<name>A0A512DS36_9PROT</name>
<gene>
    <name evidence="2" type="ORF">SAE02_34460</name>
</gene>
<proteinExistence type="predicted"/>
<dbReference type="EMBL" id="BJYZ01000015">
    <property type="protein sequence ID" value="GEO39298.1"/>
    <property type="molecule type" value="Genomic_DNA"/>
</dbReference>
<evidence type="ECO:0000313" key="3">
    <source>
        <dbReference type="Proteomes" id="UP000321523"/>
    </source>
</evidence>
<protein>
    <submittedName>
        <fullName evidence="2">Uncharacterized protein</fullName>
    </submittedName>
</protein>
<evidence type="ECO:0000256" key="1">
    <source>
        <dbReference type="SAM" id="MobiDB-lite"/>
    </source>
</evidence>
<keyword evidence="3" id="KW-1185">Reference proteome</keyword>
<dbReference type="RefSeq" id="WP_044431084.1">
    <property type="nucleotide sequence ID" value="NZ_BJYZ01000015.1"/>
</dbReference>
<feature type="region of interest" description="Disordered" evidence="1">
    <location>
        <begin position="35"/>
        <end position="64"/>
    </location>
</feature>
<sequence>MAGLFDHLSNMIARFRGKPEVSSAAETASVAARRLGIGGHPAPPPVPETEFRTQDGRPSGTRSTEGAIADLRHAMAEADKRQARTDTDAALLLAVLLTKGHGLNRAQALQLHDDLMRGSLREADRKSLRVLYKSLHGREFTCRVPAALMD</sequence>
<comment type="caution">
    <text evidence="2">The sequence shown here is derived from an EMBL/GenBank/DDBJ whole genome shotgun (WGS) entry which is preliminary data.</text>
</comment>
<reference evidence="2 3" key="1">
    <citation type="submission" date="2019-07" db="EMBL/GenBank/DDBJ databases">
        <title>Whole genome shotgun sequence of Skermanella aerolata NBRC 106429.</title>
        <authorList>
            <person name="Hosoyama A."/>
            <person name="Uohara A."/>
            <person name="Ohji S."/>
            <person name="Ichikawa N."/>
        </authorList>
    </citation>
    <scope>NUCLEOTIDE SEQUENCE [LARGE SCALE GENOMIC DNA]</scope>
    <source>
        <strain evidence="2 3">NBRC 106429</strain>
    </source>
</reference>
<dbReference type="OrthoDB" id="7362090at2"/>
<accession>A0A512DS36</accession>
<evidence type="ECO:0000313" key="2">
    <source>
        <dbReference type="EMBL" id="GEO39298.1"/>
    </source>
</evidence>
<dbReference type="AlphaFoldDB" id="A0A512DS36"/>
<organism evidence="2 3">
    <name type="scientific">Skermanella aerolata</name>
    <dbReference type="NCBI Taxonomy" id="393310"/>
    <lineage>
        <taxon>Bacteria</taxon>
        <taxon>Pseudomonadati</taxon>
        <taxon>Pseudomonadota</taxon>
        <taxon>Alphaproteobacteria</taxon>
        <taxon>Rhodospirillales</taxon>
        <taxon>Azospirillaceae</taxon>
        <taxon>Skermanella</taxon>
    </lineage>
</organism>
<dbReference type="Proteomes" id="UP000321523">
    <property type="component" value="Unassembled WGS sequence"/>
</dbReference>